<protein>
    <submittedName>
        <fullName evidence="1">Uncharacterized protein</fullName>
    </submittedName>
</protein>
<organism evidence="1 2">
    <name type="scientific">Kickxella alabastrina</name>
    <dbReference type="NCBI Taxonomy" id="61397"/>
    <lineage>
        <taxon>Eukaryota</taxon>
        <taxon>Fungi</taxon>
        <taxon>Fungi incertae sedis</taxon>
        <taxon>Zoopagomycota</taxon>
        <taxon>Kickxellomycotina</taxon>
        <taxon>Kickxellomycetes</taxon>
        <taxon>Kickxellales</taxon>
        <taxon>Kickxellaceae</taxon>
        <taxon>Kickxella</taxon>
    </lineage>
</organism>
<proteinExistence type="predicted"/>
<evidence type="ECO:0000313" key="1">
    <source>
        <dbReference type="EMBL" id="KAJ1901497.1"/>
    </source>
</evidence>
<name>A0ACC1IVD0_9FUNG</name>
<reference evidence="1" key="1">
    <citation type="submission" date="2022-07" db="EMBL/GenBank/DDBJ databases">
        <title>Phylogenomic reconstructions and comparative analyses of Kickxellomycotina fungi.</title>
        <authorList>
            <person name="Reynolds N.K."/>
            <person name="Stajich J.E."/>
            <person name="Barry K."/>
            <person name="Grigoriev I.V."/>
            <person name="Crous P."/>
            <person name="Smith M.E."/>
        </authorList>
    </citation>
    <scope>NUCLEOTIDE SEQUENCE</scope>
    <source>
        <strain evidence="1">Benny 63K</strain>
    </source>
</reference>
<evidence type="ECO:0000313" key="2">
    <source>
        <dbReference type="Proteomes" id="UP001150581"/>
    </source>
</evidence>
<keyword evidence="2" id="KW-1185">Reference proteome</keyword>
<gene>
    <name evidence="1" type="ORF">LPJ66_000720</name>
</gene>
<comment type="caution">
    <text evidence="1">The sequence shown here is derived from an EMBL/GenBank/DDBJ whole genome shotgun (WGS) entry which is preliminary data.</text>
</comment>
<dbReference type="EMBL" id="JANBPG010000025">
    <property type="protein sequence ID" value="KAJ1901497.1"/>
    <property type="molecule type" value="Genomic_DNA"/>
</dbReference>
<sequence length="220" mass="23855">MCSGTTNIELVKNLAQAKIISCKRVISAMRTVDRAHFANQHPYEDAPQCIGFGATISAPHMHGYALENLNQYLRPGMNALDVGSGSGYLTACMAEMVGASGHVVGIDHAPGLVSHSKAAMERHYPEWIQNGRVHLVVGDGRKGYAPMAPYDCIHVGAAAPEEPTDLLSQLKSPGRMFVPVGTSEQYIVVYDKDTNGNVARRQIMGVRYVPLTDLEKQYSA</sequence>
<accession>A0ACC1IVD0</accession>
<dbReference type="Proteomes" id="UP001150581">
    <property type="component" value="Unassembled WGS sequence"/>
</dbReference>